<gene>
    <name evidence="1" type="ORF">EZS27_021627</name>
</gene>
<sequence length="121" mass="13653">MEAYPCCWNKQCKAVMSLKPIIHLGCLRKRVKSSLSIKCTTPYPPRLQNMAFMSSSSIAAWKSAVRCSIVPAYCPDELRAYLLKTGINPQEENRFSAPFKKDLSILLEGDKIAILSPLFRK</sequence>
<comment type="caution">
    <text evidence="1">The sequence shown here is derived from an EMBL/GenBank/DDBJ whole genome shotgun (WGS) entry which is preliminary data.</text>
</comment>
<protein>
    <submittedName>
        <fullName evidence="1">Uncharacterized protein</fullName>
    </submittedName>
</protein>
<dbReference type="EMBL" id="SNRY01001624">
    <property type="protein sequence ID" value="KAA6329584.1"/>
    <property type="molecule type" value="Genomic_DNA"/>
</dbReference>
<reference evidence="1" key="1">
    <citation type="submission" date="2019-03" db="EMBL/GenBank/DDBJ databases">
        <title>Single cell metagenomics reveals metabolic interactions within the superorganism composed of flagellate Streblomastix strix and complex community of Bacteroidetes bacteria on its surface.</title>
        <authorList>
            <person name="Treitli S.C."/>
            <person name="Kolisko M."/>
            <person name="Husnik F."/>
            <person name="Keeling P."/>
            <person name="Hampl V."/>
        </authorList>
    </citation>
    <scope>NUCLEOTIDE SEQUENCE</scope>
    <source>
        <strain evidence="1">STM</strain>
    </source>
</reference>
<evidence type="ECO:0000313" key="1">
    <source>
        <dbReference type="EMBL" id="KAA6329584.1"/>
    </source>
</evidence>
<proteinExistence type="predicted"/>
<organism evidence="1">
    <name type="scientific">termite gut metagenome</name>
    <dbReference type="NCBI Taxonomy" id="433724"/>
    <lineage>
        <taxon>unclassified sequences</taxon>
        <taxon>metagenomes</taxon>
        <taxon>organismal metagenomes</taxon>
    </lineage>
</organism>
<dbReference type="AlphaFoldDB" id="A0A5J4R8E7"/>
<name>A0A5J4R8E7_9ZZZZ</name>
<accession>A0A5J4R8E7</accession>